<gene>
    <name evidence="1" type="ORF">MRB53_036018</name>
</gene>
<protein>
    <submittedName>
        <fullName evidence="1">Uncharacterized protein</fullName>
    </submittedName>
</protein>
<evidence type="ECO:0000313" key="1">
    <source>
        <dbReference type="EMBL" id="KAJ8616646.1"/>
    </source>
</evidence>
<reference evidence="1 2" key="1">
    <citation type="journal article" date="2022" name="Hortic Res">
        <title>A haplotype resolved chromosomal level avocado genome allows analysis of novel avocado genes.</title>
        <authorList>
            <person name="Nath O."/>
            <person name="Fletcher S.J."/>
            <person name="Hayward A."/>
            <person name="Shaw L.M."/>
            <person name="Masouleh A.K."/>
            <person name="Furtado A."/>
            <person name="Henry R.J."/>
            <person name="Mitter N."/>
        </authorList>
    </citation>
    <scope>NUCLEOTIDE SEQUENCE [LARGE SCALE GENOMIC DNA]</scope>
    <source>
        <strain evidence="2">cv. Hass</strain>
    </source>
</reference>
<keyword evidence="2" id="KW-1185">Reference proteome</keyword>
<sequence>MMRRSRVSEMPQRQSLRAPLQRRTSSSESLGDRCSPRNPLVEKKLRTRISDLESQLGQVQEELKSFKEQLASPKSTRQRSSGGGRKS</sequence>
<accession>A0ACC2K6F0</accession>
<dbReference type="Proteomes" id="UP001234297">
    <property type="component" value="Chromosome 12"/>
</dbReference>
<proteinExistence type="predicted"/>
<name>A0ACC2K6F0_PERAE</name>
<comment type="caution">
    <text evidence="1">The sequence shown here is derived from an EMBL/GenBank/DDBJ whole genome shotgun (WGS) entry which is preliminary data.</text>
</comment>
<evidence type="ECO:0000313" key="2">
    <source>
        <dbReference type="Proteomes" id="UP001234297"/>
    </source>
</evidence>
<organism evidence="1 2">
    <name type="scientific">Persea americana</name>
    <name type="common">Avocado</name>
    <dbReference type="NCBI Taxonomy" id="3435"/>
    <lineage>
        <taxon>Eukaryota</taxon>
        <taxon>Viridiplantae</taxon>
        <taxon>Streptophyta</taxon>
        <taxon>Embryophyta</taxon>
        <taxon>Tracheophyta</taxon>
        <taxon>Spermatophyta</taxon>
        <taxon>Magnoliopsida</taxon>
        <taxon>Magnoliidae</taxon>
        <taxon>Laurales</taxon>
        <taxon>Lauraceae</taxon>
        <taxon>Persea</taxon>
    </lineage>
</organism>
<dbReference type="EMBL" id="CM056820">
    <property type="protein sequence ID" value="KAJ8616646.1"/>
    <property type="molecule type" value="Genomic_DNA"/>
</dbReference>